<comment type="caution">
    <text evidence="2">The sequence shown here is derived from an EMBL/GenBank/DDBJ whole genome shotgun (WGS) entry which is preliminary data.</text>
</comment>
<name>A0ABR2HYI6_9EUKA</name>
<dbReference type="EMBL" id="JAPFFF010000021">
    <property type="protein sequence ID" value="KAK8854412.1"/>
    <property type="molecule type" value="Genomic_DNA"/>
</dbReference>
<protein>
    <recommendedName>
        <fullName evidence="4">F5/8 type C domain-containing protein</fullName>
    </recommendedName>
</protein>
<evidence type="ECO:0000313" key="3">
    <source>
        <dbReference type="Proteomes" id="UP001470230"/>
    </source>
</evidence>
<organism evidence="2 3">
    <name type="scientific">Tritrichomonas musculus</name>
    <dbReference type="NCBI Taxonomy" id="1915356"/>
    <lineage>
        <taxon>Eukaryota</taxon>
        <taxon>Metamonada</taxon>
        <taxon>Parabasalia</taxon>
        <taxon>Tritrichomonadida</taxon>
        <taxon>Tritrichomonadidae</taxon>
        <taxon>Tritrichomonas</taxon>
    </lineage>
</organism>
<feature type="compositionally biased region" description="Polar residues" evidence="1">
    <location>
        <begin position="105"/>
        <end position="120"/>
    </location>
</feature>
<keyword evidence="3" id="KW-1185">Reference proteome</keyword>
<evidence type="ECO:0000313" key="2">
    <source>
        <dbReference type="EMBL" id="KAK8854412.1"/>
    </source>
</evidence>
<sequence length="146" mass="16530">MTRPLLNKLKKCFFTSRPVVAKEKTEEERKSLNLVIHDKSIVDDGIINITSSQLAKAIFNNQAKNVVNFSAQHELFMPSSTADSWLTVDFNDRKVKPTFYSIISHSSGGTHPQSWRNGGSNDRESWTLLDRRTNNRSLDGQGFSKT</sequence>
<accession>A0ABR2HYI6</accession>
<reference evidence="2 3" key="1">
    <citation type="submission" date="2024-04" db="EMBL/GenBank/DDBJ databases">
        <title>Tritrichomonas musculus Genome.</title>
        <authorList>
            <person name="Alves-Ferreira E."/>
            <person name="Grigg M."/>
            <person name="Lorenzi H."/>
            <person name="Galac M."/>
        </authorList>
    </citation>
    <scope>NUCLEOTIDE SEQUENCE [LARGE SCALE GENOMIC DNA]</scope>
    <source>
        <strain evidence="2 3">EAF2021</strain>
    </source>
</reference>
<feature type="region of interest" description="Disordered" evidence="1">
    <location>
        <begin position="105"/>
        <end position="125"/>
    </location>
</feature>
<evidence type="ECO:0000256" key="1">
    <source>
        <dbReference type="SAM" id="MobiDB-lite"/>
    </source>
</evidence>
<gene>
    <name evidence="2" type="ORF">M9Y10_016974</name>
</gene>
<evidence type="ECO:0008006" key="4">
    <source>
        <dbReference type="Google" id="ProtNLM"/>
    </source>
</evidence>
<proteinExistence type="predicted"/>
<dbReference type="Proteomes" id="UP001470230">
    <property type="component" value="Unassembled WGS sequence"/>
</dbReference>